<organism evidence="3 4">
    <name type="scientific">Nocardioides panacis</name>
    <dbReference type="NCBI Taxonomy" id="2849501"/>
    <lineage>
        <taxon>Bacteria</taxon>
        <taxon>Bacillati</taxon>
        <taxon>Actinomycetota</taxon>
        <taxon>Actinomycetes</taxon>
        <taxon>Propionibacteriales</taxon>
        <taxon>Nocardioidaceae</taxon>
        <taxon>Nocardioides</taxon>
    </lineage>
</organism>
<protein>
    <submittedName>
        <fullName evidence="3">GIY-YIG nuclease family protein</fullName>
    </submittedName>
</protein>
<comment type="similarity">
    <text evidence="1">Belongs to the UPF0213 family.</text>
</comment>
<sequence length="97" mass="11419">MPFVYILECRDKSFYVGSTWDLERRLSEHQEGLGAAYTRRRRPVRLRWHAAYDSIAEAYAMEKRVQGWSRAKRIALIEGRFDDLPGLSRRGQSRATE</sequence>
<dbReference type="KEGG" id="nps:KRR39_01200"/>
<evidence type="ECO:0000259" key="2">
    <source>
        <dbReference type="PROSITE" id="PS50164"/>
    </source>
</evidence>
<accession>A0A975SZZ5</accession>
<dbReference type="InterPro" id="IPR000305">
    <property type="entry name" value="GIY-YIG_endonuc"/>
</dbReference>
<reference evidence="3" key="1">
    <citation type="submission" date="2021-06" db="EMBL/GenBank/DDBJ databases">
        <title>Complete genome sequence of Nocardioides sp. G188.</title>
        <authorList>
            <person name="Im W.-T."/>
        </authorList>
    </citation>
    <scope>NUCLEOTIDE SEQUENCE</scope>
    <source>
        <strain evidence="3">G188</strain>
    </source>
</reference>
<evidence type="ECO:0000313" key="4">
    <source>
        <dbReference type="Proteomes" id="UP000683575"/>
    </source>
</evidence>
<dbReference type="EMBL" id="CP077062">
    <property type="protein sequence ID" value="QWZ08520.1"/>
    <property type="molecule type" value="Genomic_DNA"/>
</dbReference>
<dbReference type="RefSeq" id="WP_216940010.1">
    <property type="nucleotide sequence ID" value="NZ_CP077062.1"/>
</dbReference>
<name>A0A975SZZ5_9ACTN</name>
<dbReference type="CDD" id="cd10456">
    <property type="entry name" value="GIY-YIG_UPF0213"/>
    <property type="match status" value="1"/>
</dbReference>
<proteinExistence type="inferred from homology"/>
<gene>
    <name evidence="3" type="ORF">KRR39_01200</name>
</gene>
<feature type="domain" description="GIY-YIG" evidence="2">
    <location>
        <begin position="1"/>
        <end position="75"/>
    </location>
</feature>
<dbReference type="PROSITE" id="PS50164">
    <property type="entry name" value="GIY_YIG"/>
    <property type="match status" value="1"/>
</dbReference>
<evidence type="ECO:0000256" key="1">
    <source>
        <dbReference type="ARBA" id="ARBA00007435"/>
    </source>
</evidence>
<dbReference type="PANTHER" id="PTHR34477">
    <property type="entry name" value="UPF0213 PROTEIN YHBQ"/>
    <property type="match status" value="1"/>
</dbReference>
<keyword evidence="4" id="KW-1185">Reference proteome</keyword>
<dbReference type="Pfam" id="PF01541">
    <property type="entry name" value="GIY-YIG"/>
    <property type="match status" value="1"/>
</dbReference>
<dbReference type="Proteomes" id="UP000683575">
    <property type="component" value="Chromosome"/>
</dbReference>
<dbReference type="InterPro" id="IPR050190">
    <property type="entry name" value="UPF0213_domain"/>
</dbReference>
<dbReference type="AlphaFoldDB" id="A0A975SZZ5"/>
<evidence type="ECO:0000313" key="3">
    <source>
        <dbReference type="EMBL" id="QWZ08520.1"/>
    </source>
</evidence>
<dbReference type="PANTHER" id="PTHR34477:SF1">
    <property type="entry name" value="UPF0213 PROTEIN YHBQ"/>
    <property type="match status" value="1"/>
</dbReference>